<feature type="region of interest" description="Disordered" evidence="1">
    <location>
        <begin position="1"/>
        <end position="20"/>
    </location>
</feature>
<name>A0ABP9PWS3_9ACTN</name>
<proteinExistence type="predicted"/>
<reference evidence="4" key="1">
    <citation type="journal article" date="2019" name="Int. J. Syst. Evol. Microbiol.">
        <title>The Global Catalogue of Microorganisms (GCM) 10K type strain sequencing project: providing services to taxonomists for standard genome sequencing and annotation.</title>
        <authorList>
            <consortium name="The Broad Institute Genomics Platform"/>
            <consortium name="The Broad Institute Genome Sequencing Center for Infectious Disease"/>
            <person name="Wu L."/>
            <person name="Ma J."/>
        </authorList>
    </citation>
    <scope>NUCLEOTIDE SEQUENCE [LARGE SCALE GENOMIC DNA]</scope>
    <source>
        <strain evidence="4">JCM 18459</strain>
    </source>
</reference>
<dbReference type="RefSeq" id="WP_345459327.1">
    <property type="nucleotide sequence ID" value="NZ_BAABKG010000003.1"/>
</dbReference>
<comment type="caution">
    <text evidence="3">The sequence shown here is derived from an EMBL/GenBank/DDBJ whole genome shotgun (WGS) entry which is preliminary data.</text>
</comment>
<sequence length="77" mass="8598">MGKLKDVAGSVRRRAGDAASADLRRRVAELEEEMQEARALNVRVAELTDLVTELLVPLAQRDEEKLQALLARYHEGV</sequence>
<gene>
    <name evidence="3" type="ORF">GCM10023340_27280</name>
</gene>
<organism evidence="3 4">
    <name type="scientific">Nocardioides marinquilinus</name>
    <dbReference type="NCBI Taxonomy" id="1210400"/>
    <lineage>
        <taxon>Bacteria</taxon>
        <taxon>Bacillati</taxon>
        <taxon>Actinomycetota</taxon>
        <taxon>Actinomycetes</taxon>
        <taxon>Propionibacteriales</taxon>
        <taxon>Nocardioidaceae</taxon>
        <taxon>Nocardioides</taxon>
    </lineage>
</organism>
<protein>
    <recommendedName>
        <fullName evidence="2">DUF6752 domain-containing protein</fullName>
    </recommendedName>
</protein>
<evidence type="ECO:0000313" key="3">
    <source>
        <dbReference type="EMBL" id="GAA5150345.1"/>
    </source>
</evidence>
<dbReference type="InterPro" id="IPR046640">
    <property type="entry name" value="DUF6752"/>
</dbReference>
<dbReference type="Proteomes" id="UP001500221">
    <property type="component" value="Unassembled WGS sequence"/>
</dbReference>
<dbReference type="EMBL" id="BAABKG010000003">
    <property type="protein sequence ID" value="GAA5150345.1"/>
    <property type="molecule type" value="Genomic_DNA"/>
</dbReference>
<accession>A0ABP9PWS3</accession>
<dbReference type="Pfam" id="PF20537">
    <property type="entry name" value="DUF6752"/>
    <property type="match status" value="1"/>
</dbReference>
<evidence type="ECO:0000256" key="1">
    <source>
        <dbReference type="SAM" id="MobiDB-lite"/>
    </source>
</evidence>
<keyword evidence="4" id="KW-1185">Reference proteome</keyword>
<evidence type="ECO:0000313" key="4">
    <source>
        <dbReference type="Proteomes" id="UP001500221"/>
    </source>
</evidence>
<evidence type="ECO:0000259" key="2">
    <source>
        <dbReference type="Pfam" id="PF20537"/>
    </source>
</evidence>
<feature type="domain" description="DUF6752" evidence="2">
    <location>
        <begin position="23"/>
        <end position="76"/>
    </location>
</feature>